<proteinExistence type="predicted"/>
<organism evidence="1 2">
    <name type="scientific">Agrobacterium tumefaciens</name>
    <dbReference type="NCBI Taxonomy" id="358"/>
    <lineage>
        <taxon>Bacteria</taxon>
        <taxon>Pseudomonadati</taxon>
        <taxon>Pseudomonadota</taxon>
        <taxon>Alphaproteobacteria</taxon>
        <taxon>Hyphomicrobiales</taxon>
        <taxon>Rhizobiaceae</taxon>
        <taxon>Rhizobium/Agrobacterium group</taxon>
        <taxon>Agrobacterium</taxon>
        <taxon>Agrobacterium tumefaciens complex</taxon>
    </lineage>
</organism>
<evidence type="ECO:0000313" key="1">
    <source>
        <dbReference type="EMBL" id="KIP97646.1"/>
    </source>
</evidence>
<dbReference type="EMBL" id="JXQV01000054">
    <property type="protein sequence ID" value="KIP97646.1"/>
    <property type="molecule type" value="Genomic_DNA"/>
</dbReference>
<comment type="caution">
    <text evidence="1">The sequence shown here is derived from an EMBL/GenBank/DDBJ whole genome shotgun (WGS) entry which is preliminary data.</text>
</comment>
<dbReference type="Proteomes" id="UP000035017">
    <property type="component" value="Unassembled WGS sequence"/>
</dbReference>
<sequence>MVIVDEKPLRREAYAALFSGWASDHNLDVVCHAFGTKTSPAREIAMIVISAGNMSVTELRLRGELTHVLAGGPAAVVISDRDDPAEIAAAMILGIRGFLPTVLTAELARKTLTFILSGGDFFPSSALQPRFHSPLAQPWLDEPE</sequence>
<evidence type="ECO:0000313" key="2">
    <source>
        <dbReference type="Proteomes" id="UP000035017"/>
    </source>
</evidence>
<protein>
    <recommendedName>
        <fullName evidence="3">Response regulatory domain-containing protein</fullName>
    </recommendedName>
</protein>
<dbReference type="AlphaFoldDB" id="A0A0D0KEB3"/>
<accession>A0A0D0KEB3</accession>
<reference evidence="1 2" key="1">
    <citation type="submission" date="2014-12" db="EMBL/GenBank/DDBJ databases">
        <title>16Stimator: statistical estimation of ribosomal gene copy numbers from draft genome assemblies.</title>
        <authorList>
            <person name="Perisin M.A."/>
            <person name="Vetter M."/>
            <person name="Gilbert J.A."/>
            <person name="Bergelson J."/>
        </authorList>
    </citation>
    <scope>NUCLEOTIDE SEQUENCE [LARGE SCALE GENOMIC DNA]</scope>
    <source>
        <strain evidence="1 2">MEJ076</strain>
    </source>
</reference>
<gene>
    <name evidence="1" type="ORF">RU07_23880</name>
</gene>
<name>A0A0D0KEB3_AGRTU</name>
<evidence type="ECO:0008006" key="3">
    <source>
        <dbReference type="Google" id="ProtNLM"/>
    </source>
</evidence>